<evidence type="ECO:0000256" key="1">
    <source>
        <dbReference type="SAM" id="MobiDB-lite"/>
    </source>
</evidence>
<proteinExistence type="predicted"/>
<feature type="region of interest" description="Disordered" evidence="1">
    <location>
        <begin position="1455"/>
        <end position="1485"/>
    </location>
</feature>
<feature type="compositionally biased region" description="Polar residues" evidence="1">
    <location>
        <begin position="243"/>
        <end position="253"/>
    </location>
</feature>
<evidence type="ECO:0000313" key="3">
    <source>
        <dbReference type="EMBL" id="CCA14720.1"/>
    </source>
</evidence>
<feature type="compositionally biased region" description="Basic residues" evidence="1">
    <location>
        <begin position="1475"/>
        <end position="1484"/>
    </location>
</feature>
<dbReference type="GO" id="GO:0070390">
    <property type="term" value="C:transcription export complex 2"/>
    <property type="evidence" value="ECO:0007669"/>
    <property type="project" value="TreeGrafter"/>
</dbReference>
<name>F0W0Z6_9STRA</name>
<dbReference type="GO" id="GO:0005737">
    <property type="term" value="C:cytoplasm"/>
    <property type="evidence" value="ECO:0007669"/>
    <property type="project" value="TreeGrafter"/>
</dbReference>
<feature type="compositionally biased region" description="Polar residues" evidence="1">
    <location>
        <begin position="755"/>
        <end position="776"/>
    </location>
</feature>
<feature type="compositionally biased region" description="Basic and acidic residues" evidence="1">
    <location>
        <begin position="199"/>
        <end position="214"/>
    </location>
</feature>
<accession>F0W0Z6</accession>
<reference evidence="3" key="1">
    <citation type="journal article" date="2011" name="PLoS Biol.">
        <title>Gene gain and loss during evolution of obligate parasitism in the white rust pathogen of Arabidopsis thaliana.</title>
        <authorList>
            <person name="Kemen E."/>
            <person name="Gardiner A."/>
            <person name="Schultz-Larsen T."/>
            <person name="Kemen A.C."/>
            <person name="Balmuth A.L."/>
            <person name="Robert-Seilaniantz A."/>
            <person name="Bailey K."/>
            <person name="Holub E."/>
            <person name="Studholme D.J."/>
            <person name="Maclean D."/>
            <person name="Jones J.D."/>
        </authorList>
    </citation>
    <scope>NUCLEOTIDE SEQUENCE</scope>
</reference>
<organism evidence="3">
    <name type="scientific">Albugo laibachii Nc14</name>
    <dbReference type="NCBI Taxonomy" id="890382"/>
    <lineage>
        <taxon>Eukaryota</taxon>
        <taxon>Sar</taxon>
        <taxon>Stramenopiles</taxon>
        <taxon>Oomycota</taxon>
        <taxon>Peronosporomycetes</taxon>
        <taxon>Albuginales</taxon>
        <taxon>Albuginaceae</taxon>
        <taxon>Albugo</taxon>
    </lineage>
</organism>
<reference evidence="3" key="2">
    <citation type="submission" date="2011-02" db="EMBL/GenBank/DDBJ databases">
        <authorList>
            <person name="MacLean D."/>
        </authorList>
    </citation>
    <scope>NUCLEOTIDE SEQUENCE</scope>
</reference>
<feature type="compositionally biased region" description="Polar residues" evidence="1">
    <location>
        <begin position="160"/>
        <end position="187"/>
    </location>
</feature>
<dbReference type="Gene3D" id="1.25.40.990">
    <property type="match status" value="1"/>
</dbReference>
<gene>
    <name evidence="3" type="primary">AlNc14C5G776</name>
    <name evidence="3" type="ORF">ALNC14_008630</name>
</gene>
<sequence>MFGNNGQTFQGNTTNRITSSPLSLNNHIISSSPPPPTSNANPFAPQKNPSEPSNVQFSTTPSFTSNPITGSQDFKPAQITAFTTNNNPPNNAFSANPMTTNSSIAQNPFATSTWRSSSSFDAFTAPAANSTAFTGDPASNPFVISSATALSSNAFHSAAQSGDSRRSFSIQPNQSGLITPSITTTFGLGNEKRTKKKHTEKESRLRDNSADKSARTRRPLRRKTEGPFSISEDEETAQKEVDQSCSPFQSDFSTPHKRPAFQQKTFSNSNKKDVPSASMDSNEKVAQQPFGNDFDDVSSSAAVTLNTQNDRKAELSSATNLDGLCIDKCSFTERELHLRVDELSVFEKSLSNDIKSPQELIVKRFQRSSADHKLDIAEEIRPPGVLRHTQLYLEQEIMDRETLGLDERFDPPRAPEPIELYNFCWDRTRMIRKDFTLQNYRGAGGRVNPIALDVHERIARYHIMCEHELCQISSFVAQQNMEQLGQTLKSLNELYDEAIKTGDVRHKSPFEPEFRAYFILCTLDNGRGLDVLKFVKGLQSTIMNTRHVQFAMKVFVARHTDDYNLFFQLLKQATFLQACLLFRFVASMRSCALQRMNRAYRNYAYPLADLAELLCFDDIDQAAEVCRQHGLIVSNHTGRGNIPSTEEDDMDEQELEETNDLAMIRFGGDFETDIELHRKKTPLEVRMSRNYILEKQRHHLRRDICRGVTEYSDNEYPFLSDLVQELEQEERRRLYPDRKQYSDEYSRFRDFRVSPPSTAQRSNANGTQGSTHSVSDNSIDLARIASRHAELNSQRKLAMERLEELQKGKELAEKRKREQEMSRLAEEMEAQQKKLEQEKLKLEQKKREEADRLAKQKEMEKKRQDQLQRELDEKAEKERNRVRMEELEQERERMHRMEEETKRRNEEIMRMKIAQAAKDRERKEKQLQFERQLAAKRKEDARRRKRQLAIMRFRFHMWKKYRLRAKMGPNLPQSLTLKAIPKAHLPACSVPSFIRASRKTRTLKDHKADKRHIQDAKSCTPIHLARHLSATLSSEHPNARGISWKLVVADLLETQDSSFASWCALMCGIPHASLMNQAELCDIRHTQTHSGQHVMTCARLIRAEALSASEMTEKLAGTSTVIFPVDLQSVSMSRMRLWKERVDAVLSALEPFTRVNLVVLMYTNGKEDAKLSEVQAICEDLPRRYRGTVRSAYCHFIYEGEEVGDLTYAQQLARILVKSVGKCEQKESMEALSMHSLLALILDEMMKHSDALGLKMHMYFQRLISELEDLWEDDVRGNVHIKPRAPELNPFIDVDDRYGSPFARKSLEEIKMHFHKLANTKLHIEMETLIGKSTAQLREFMECKCIEWIEKLFSMSGNALCVCNLTHSIRHKMETFKTFEEDVILTSESHATRVMEQLFPWGDIVGSVYSVYNETIQEECTLLISSNCKSRVEALLSSRKFGLYQFEWRHSHAIRTPATSSKKKRPLPTMQNATRKTHGTKKQKIRADMKLATTYRRYLSIQLERGA</sequence>
<feature type="compositionally biased region" description="Low complexity" evidence="1">
    <location>
        <begin position="1"/>
        <end position="31"/>
    </location>
</feature>
<dbReference type="HOGENOM" id="CLU_248398_0_0_1"/>
<dbReference type="InterPro" id="IPR005062">
    <property type="entry name" value="SAC3/GANP/THP3_conserved"/>
</dbReference>
<dbReference type="Pfam" id="PF03399">
    <property type="entry name" value="SAC3_GANP"/>
    <property type="match status" value="1"/>
</dbReference>
<feature type="region of interest" description="Disordered" evidence="1">
    <location>
        <begin position="1"/>
        <end position="73"/>
    </location>
</feature>
<protein>
    <submittedName>
        <fullName evidence="3">Uncharacterized protein AlNc14C5G776</fullName>
    </submittedName>
</protein>
<dbReference type="EMBL" id="FR824050">
    <property type="protein sequence ID" value="CCA14720.1"/>
    <property type="molecule type" value="Genomic_DNA"/>
</dbReference>
<dbReference type="PANTHER" id="PTHR12436">
    <property type="entry name" value="80 KDA MCM3-ASSOCIATED PROTEIN"/>
    <property type="match status" value="1"/>
</dbReference>
<feature type="compositionally biased region" description="Polar residues" evidence="1">
    <location>
        <begin position="47"/>
        <end position="72"/>
    </location>
</feature>
<dbReference type="PANTHER" id="PTHR12436:SF3">
    <property type="entry name" value="GERMINAL-CENTER ASSOCIATED NUCLEAR PROTEIN"/>
    <property type="match status" value="1"/>
</dbReference>
<evidence type="ECO:0000259" key="2">
    <source>
        <dbReference type="Pfam" id="PF03399"/>
    </source>
</evidence>
<dbReference type="GO" id="GO:0006406">
    <property type="term" value="P:mRNA export from nucleus"/>
    <property type="evidence" value="ECO:0007669"/>
    <property type="project" value="TreeGrafter"/>
</dbReference>
<feature type="region of interest" description="Disordered" evidence="1">
    <location>
        <begin position="746"/>
        <end position="776"/>
    </location>
</feature>
<dbReference type="InterPro" id="IPR045107">
    <property type="entry name" value="SAC3/GANP/THP3"/>
</dbReference>
<feature type="region of interest" description="Disordered" evidence="1">
    <location>
        <begin position="810"/>
        <end position="902"/>
    </location>
</feature>
<feature type="domain" description="SAC3/GANP/THP3 conserved" evidence="2">
    <location>
        <begin position="329"/>
        <end position="634"/>
    </location>
</feature>
<feature type="region of interest" description="Disordered" evidence="1">
    <location>
        <begin position="160"/>
        <end position="293"/>
    </location>
</feature>